<dbReference type="Proteomes" id="UP000318939">
    <property type="component" value="Plasmid unnamed1"/>
</dbReference>
<dbReference type="SUPFAM" id="SSF53474">
    <property type="entry name" value="alpha/beta-Hydrolases"/>
    <property type="match status" value="1"/>
</dbReference>
<sequence>MAILLLHGKEDENIPSRAPGAAAGQLNAAGCDETLDIEPGVGHTISIFYAQKALVFRKTRFAT</sequence>
<dbReference type="InterPro" id="IPR029058">
    <property type="entry name" value="AB_hydrolase_fold"/>
</dbReference>
<evidence type="ECO:0000313" key="1">
    <source>
        <dbReference type="EMBL" id="WFS24973.1"/>
    </source>
</evidence>
<dbReference type="RefSeq" id="WP_209185758.1">
    <property type="nucleotide sequence ID" value="NZ_CP117268.1"/>
</dbReference>
<evidence type="ECO:0008006" key="3">
    <source>
        <dbReference type="Google" id="ProtNLM"/>
    </source>
</evidence>
<accession>A0ABY8IML3</accession>
<reference evidence="1 2" key="1">
    <citation type="journal article" date="2019" name="Phytopathology">
        <title>A Novel Group of Rhizobium tumorigenes-Like Agrobacteria Associated with Crown Gall Disease of Rhododendron and Blueberry.</title>
        <authorList>
            <person name="Kuzmanovic N."/>
            <person name="Behrens P."/>
            <person name="Idczak E."/>
            <person name="Wagner S."/>
            <person name="Gotz M."/>
            <person name="Sproer C."/>
            <person name="Bunk B."/>
            <person name="Overmann J."/>
            <person name="Smalla K."/>
        </authorList>
    </citation>
    <scope>NUCLEOTIDE SEQUENCE [LARGE SCALE GENOMIC DNA]</scope>
    <source>
        <strain evidence="2">rho-6.2</strain>
    </source>
</reference>
<evidence type="ECO:0000313" key="2">
    <source>
        <dbReference type="Proteomes" id="UP000318939"/>
    </source>
</evidence>
<keyword evidence="1" id="KW-0614">Plasmid</keyword>
<keyword evidence="2" id="KW-1185">Reference proteome</keyword>
<dbReference type="Gene3D" id="3.40.50.1820">
    <property type="entry name" value="alpha/beta hydrolase"/>
    <property type="match status" value="1"/>
</dbReference>
<organism evidence="1 2">
    <name type="scientific">Rhizobium rhododendri</name>
    <dbReference type="NCBI Taxonomy" id="2506430"/>
    <lineage>
        <taxon>Bacteria</taxon>
        <taxon>Pseudomonadati</taxon>
        <taxon>Pseudomonadota</taxon>
        <taxon>Alphaproteobacteria</taxon>
        <taxon>Hyphomicrobiales</taxon>
        <taxon>Rhizobiaceae</taxon>
        <taxon>Rhizobium/Agrobacterium group</taxon>
        <taxon>Rhizobium</taxon>
    </lineage>
</organism>
<geneLocation type="plasmid" evidence="1 2">
    <name>unnamed1</name>
</geneLocation>
<protein>
    <recommendedName>
        <fullName evidence="3">Peptidase S9 prolyl oligopeptidase catalytic domain-containing protein</fullName>
    </recommendedName>
</protein>
<reference evidence="1 2" key="2">
    <citation type="journal article" date="2023" name="MicrobiologyOpen">
        <title>Genomics of the tumorigenes clade of the family Rhizobiaceae and description of Rhizobium rhododendri sp. nov.</title>
        <authorList>
            <person name="Kuzmanovic N."/>
            <person name="diCenzo G.C."/>
            <person name="Bunk B."/>
            <person name="Sproeer C."/>
            <person name="Fruehling A."/>
            <person name="Neumann-Schaal M."/>
            <person name="Overmann J."/>
            <person name="Smalla K."/>
        </authorList>
    </citation>
    <scope>NUCLEOTIDE SEQUENCE [LARGE SCALE GENOMIC DNA]</scope>
    <source>
        <strain evidence="2">rho-6.2</strain>
        <plasmid evidence="1 2">unnamed1</plasmid>
    </source>
</reference>
<name>A0ABY8IML3_9HYPH</name>
<proteinExistence type="predicted"/>
<gene>
    <name evidence="1" type="ORF">PR018_22015</name>
</gene>
<dbReference type="EMBL" id="CP117268">
    <property type="protein sequence ID" value="WFS24973.1"/>
    <property type="molecule type" value="Genomic_DNA"/>
</dbReference>